<name>A0A1I0CC28_9BACT</name>
<evidence type="ECO:0000256" key="3">
    <source>
        <dbReference type="ARBA" id="ARBA00022676"/>
    </source>
</evidence>
<feature type="transmembrane region" description="Helical" evidence="8">
    <location>
        <begin position="286"/>
        <end position="302"/>
    </location>
</feature>
<feature type="transmembrane region" description="Helical" evidence="8">
    <location>
        <begin position="148"/>
        <end position="165"/>
    </location>
</feature>
<evidence type="ECO:0000256" key="8">
    <source>
        <dbReference type="SAM" id="Phobius"/>
    </source>
</evidence>
<evidence type="ECO:0000313" key="10">
    <source>
        <dbReference type="EMBL" id="SET16675.1"/>
    </source>
</evidence>
<gene>
    <name evidence="10" type="ORF">SAMN05444285_10746</name>
</gene>
<dbReference type="PANTHER" id="PTHR33908:SF11">
    <property type="entry name" value="MEMBRANE PROTEIN"/>
    <property type="match status" value="1"/>
</dbReference>
<evidence type="ECO:0000313" key="11">
    <source>
        <dbReference type="Proteomes" id="UP000181981"/>
    </source>
</evidence>
<keyword evidence="7 8" id="KW-0472">Membrane</keyword>
<feature type="transmembrane region" description="Helical" evidence="8">
    <location>
        <begin position="172"/>
        <end position="203"/>
    </location>
</feature>
<dbReference type="InterPro" id="IPR050297">
    <property type="entry name" value="LipidA_mod_glycosyltrf_83"/>
</dbReference>
<feature type="domain" description="Glycosyltransferase RgtA/B/C/D-like" evidence="9">
    <location>
        <begin position="75"/>
        <end position="205"/>
    </location>
</feature>
<keyword evidence="3" id="KW-0328">Glycosyltransferase</keyword>
<evidence type="ECO:0000256" key="1">
    <source>
        <dbReference type="ARBA" id="ARBA00004651"/>
    </source>
</evidence>
<feature type="transmembrane region" description="Helical" evidence="8">
    <location>
        <begin position="123"/>
        <end position="142"/>
    </location>
</feature>
<keyword evidence="5 8" id="KW-0812">Transmembrane</keyword>
<dbReference type="EMBL" id="FOHT01000007">
    <property type="protein sequence ID" value="SET16675.1"/>
    <property type="molecule type" value="Genomic_DNA"/>
</dbReference>
<sequence length="523" mass="61356">MKKRDALFLLFLILISLLYNYHEIIFKGPWLPHMWRAADCLSITQNYFQEGLNFFKPEVHWTGPQGNGKTISEFPIIYFAVAKLWTLFGKHYFIYRSINILLVFSGLFSLYKISYRILKDNFWAAFIPIFLFTSPALVFYTNNFLPNAPAFGLSLTGIWCYLLFTDTGKKKWLVLSVLFFTVAGLLKVTSLLIVLAFFSFQVLQSYSDIRRNGINGKALLSRFLPYLPVIAILFIWVRYTDYYNSNNNRIFLQDLFPIWDLNAEQRNEIWKNLYFTLLPSFFNKKALAVVGTLFVINIVFWLNKGNKYLLIIPITFLGVMLYIFLWFKAFDVHDYYLINLLIIIPLILLGFLHELRTRFKMVFSSMIFKSTAIIGVSLLIYLTTMTNRLKYDVNDPIVKYDVALDEAEKELYAYKQYNYRRTFEAFESITPYLRSIGINRNDMVISIPDNSINISLVLMDQKGFTDYGYVPTKGKPKERIEEFKSIGAKYLIVNDIDKINHQEFTPYLQNKIGEYKNVSIFKL</sequence>
<dbReference type="GO" id="GO:0016763">
    <property type="term" value="F:pentosyltransferase activity"/>
    <property type="evidence" value="ECO:0007669"/>
    <property type="project" value="TreeGrafter"/>
</dbReference>
<feature type="transmembrane region" description="Helical" evidence="8">
    <location>
        <begin position="359"/>
        <end position="382"/>
    </location>
</feature>
<evidence type="ECO:0000256" key="2">
    <source>
        <dbReference type="ARBA" id="ARBA00022475"/>
    </source>
</evidence>
<dbReference type="OrthoDB" id="1112848at2"/>
<accession>A0A1I0CC28</accession>
<dbReference type="InterPro" id="IPR038731">
    <property type="entry name" value="RgtA/B/C-like"/>
</dbReference>
<evidence type="ECO:0000256" key="4">
    <source>
        <dbReference type="ARBA" id="ARBA00022679"/>
    </source>
</evidence>
<feature type="transmembrane region" description="Helical" evidence="8">
    <location>
        <begin position="334"/>
        <end position="353"/>
    </location>
</feature>
<organism evidence="10 11">
    <name type="scientific">Draconibacterium orientale</name>
    <dbReference type="NCBI Taxonomy" id="1168034"/>
    <lineage>
        <taxon>Bacteria</taxon>
        <taxon>Pseudomonadati</taxon>
        <taxon>Bacteroidota</taxon>
        <taxon>Bacteroidia</taxon>
        <taxon>Marinilabiliales</taxon>
        <taxon>Prolixibacteraceae</taxon>
        <taxon>Draconibacterium</taxon>
    </lineage>
</organism>
<reference evidence="10 11" key="1">
    <citation type="submission" date="2016-10" db="EMBL/GenBank/DDBJ databases">
        <authorList>
            <person name="de Groot N.N."/>
        </authorList>
    </citation>
    <scope>NUCLEOTIDE SEQUENCE [LARGE SCALE GENOMIC DNA]</scope>
    <source>
        <strain evidence="10 11">DSM 25947</strain>
    </source>
</reference>
<evidence type="ECO:0000256" key="5">
    <source>
        <dbReference type="ARBA" id="ARBA00022692"/>
    </source>
</evidence>
<dbReference type="AlphaFoldDB" id="A0A1I0CC28"/>
<dbReference type="Pfam" id="PF13231">
    <property type="entry name" value="PMT_2"/>
    <property type="match status" value="1"/>
</dbReference>
<feature type="transmembrane region" description="Helical" evidence="8">
    <location>
        <begin position="308"/>
        <end position="327"/>
    </location>
</feature>
<dbReference type="PANTHER" id="PTHR33908">
    <property type="entry name" value="MANNOSYLTRANSFERASE YKCB-RELATED"/>
    <property type="match status" value="1"/>
</dbReference>
<protein>
    <submittedName>
        <fullName evidence="10">4-amino-4-deoxy-L-arabinose transferase</fullName>
    </submittedName>
</protein>
<dbReference type="GO" id="GO:0009103">
    <property type="term" value="P:lipopolysaccharide biosynthetic process"/>
    <property type="evidence" value="ECO:0007669"/>
    <property type="project" value="UniProtKB-ARBA"/>
</dbReference>
<feature type="transmembrane region" description="Helical" evidence="8">
    <location>
        <begin position="93"/>
        <end position="111"/>
    </location>
</feature>
<feature type="transmembrane region" description="Helical" evidence="8">
    <location>
        <begin position="223"/>
        <end position="239"/>
    </location>
</feature>
<dbReference type="GO" id="GO:0005886">
    <property type="term" value="C:plasma membrane"/>
    <property type="evidence" value="ECO:0007669"/>
    <property type="project" value="UniProtKB-SubCell"/>
</dbReference>
<comment type="subcellular location">
    <subcellularLocation>
        <location evidence="1">Cell membrane</location>
        <topology evidence="1">Multi-pass membrane protein</topology>
    </subcellularLocation>
</comment>
<keyword evidence="6 8" id="KW-1133">Transmembrane helix</keyword>
<keyword evidence="2" id="KW-1003">Cell membrane</keyword>
<evidence type="ECO:0000259" key="9">
    <source>
        <dbReference type="Pfam" id="PF13231"/>
    </source>
</evidence>
<evidence type="ECO:0000256" key="6">
    <source>
        <dbReference type="ARBA" id="ARBA00022989"/>
    </source>
</evidence>
<dbReference type="RefSeq" id="WP_083404948.1">
    <property type="nucleotide sequence ID" value="NZ_FOHT01000007.1"/>
</dbReference>
<proteinExistence type="predicted"/>
<keyword evidence="4 10" id="KW-0808">Transferase</keyword>
<dbReference type="Proteomes" id="UP000181981">
    <property type="component" value="Unassembled WGS sequence"/>
</dbReference>
<evidence type="ECO:0000256" key="7">
    <source>
        <dbReference type="ARBA" id="ARBA00023136"/>
    </source>
</evidence>